<protein>
    <recommendedName>
        <fullName evidence="7 20">Arginine decarboxylase</fullName>
        <ecNumber evidence="7 20">4.1.1.19</ecNumber>
    </recommendedName>
</protein>
<feature type="domain" description="Arginine decarboxylase helical bundle" evidence="24">
    <location>
        <begin position="1073"/>
        <end position="1151"/>
    </location>
</feature>
<dbReference type="Pfam" id="PF03176">
    <property type="entry name" value="MMPL"/>
    <property type="match status" value="2"/>
</dbReference>
<keyword evidence="14 20" id="KW-0745">Spermidine biosynthesis</keyword>
<dbReference type="HAMAP" id="MF_01417">
    <property type="entry name" value="SpeA"/>
    <property type="match status" value="1"/>
</dbReference>
<feature type="transmembrane region" description="Helical" evidence="21">
    <location>
        <begin position="178"/>
        <end position="202"/>
    </location>
</feature>
<dbReference type="Gene3D" id="1.20.58.930">
    <property type="match status" value="1"/>
</dbReference>
<keyword evidence="10 20" id="KW-0210">Decarboxylase</keyword>
<comment type="similarity">
    <text evidence="6 20">Belongs to the Orn/Lys/Arg decarboxylase class-II family. SpeA subfamily.</text>
</comment>
<comment type="catalytic activity">
    <reaction evidence="18 20">
        <text>L-arginine + H(+) = agmatine + CO2</text>
        <dbReference type="Rhea" id="RHEA:17641"/>
        <dbReference type="ChEBI" id="CHEBI:15378"/>
        <dbReference type="ChEBI" id="CHEBI:16526"/>
        <dbReference type="ChEBI" id="CHEBI:32682"/>
        <dbReference type="ChEBI" id="CHEBI:58145"/>
        <dbReference type="EC" id="4.1.1.19"/>
    </reaction>
</comment>
<feature type="transmembrane region" description="Helical" evidence="21">
    <location>
        <begin position="154"/>
        <end position="171"/>
    </location>
</feature>
<feature type="modified residue" description="N6-(pyridoxal phosphate)lysine" evidence="19">
    <location>
        <position position="806"/>
    </location>
</feature>
<feature type="transmembrane region" description="Helical" evidence="21">
    <location>
        <begin position="278"/>
        <end position="303"/>
    </location>
</feature>
<dbReference type="Gene3D" id="3.20.20.10">
    <property type="entry name" value="Alanine racemase"/>
    <property type="match status" value="1"/>
</dbReference>
<accession>A0A9P1BE64</accession>
<reference evidence="27 28" key="2">
    <citation type="submission" date="2024-05" db="EMBL/GenBank/DDBJ databases">
        <authorList>
            <person name="Chen Y."/>
            <person name="Shah S."/>
            <person name="Dougan E. K."/>
            <person name="Thang M."/>
            <person name="Chan C."/>
        </authorList>
    </citation>
    <scope>NUCLEOTIDE SEQUENCE [LARGE SCALE GENOMIC DNA]</scope>
</reference>
<evidence type="ECO:0000256" key="16">
    <source>
        <dbReference type="ARBA" id="ARBA00023136"/>
    </source>
</evidence>
<feature type="transmembrane region" description="Helical" evidence="21">
    <location>
        <begin position="238"/>
        <end position="258"/>
    </location>
</feature>
<reference evidence="26" key="1">
    <citation type="submission" date="2022-10" db="EMBL/GenBank/DDBJ databases">
        <authorList>
            <person name="Chen Y."/>
            <person name="Dougan E. K."/>
            <person name="Chan C."/>
            <person name="Rhodes N."/>
            <person name="Thang M."/>
        </authorList>
    </citation>
    <scope>NUCLEOTIDE SEQUENCE</scope>
</reference>
<evidence type="ECO:0000256" key="14">
    <source>
        <dbReference type="ARBA" id="ARBA00023066"/>
    </source>
</evidence>
<dbReference type="Proteomes" id="UP001152797">
    <property type="component" value="Unassembled WGS sequence"/>
</dbReference>
<evidence type="ECO:0000256" key="9">
    <source>
        <dbReference type="ARBA" id="ARBA00022723"/>
    </source>
</evidence>
<dbReference type="FunFam" id="3.20.20.10:FF:000001">
    <property type="entry name" value="Biosynthetic arginine decarboxylase"/>
    <property type="match status" value="1"/>
</dbReference>
<keyword evidence="15" id="KW-0620">Polyamine biosynthesis</keyword>
<evidence type="ECO:0000256" key="13">
    <source>
        <dbReference type="ARBA" id="ARBA00022989"/>
    </source>
</evidence>
<comment type="function">
    <text evidence="3">Catalyzes the biosynthesis of agmatine from arginine.</text>
</comment>
<keyword evidence="8 21" id="KW-0812">Transmembrane</keyword>
<gene>
    <name evidence="26" type="ORF">C1SCF055_LOCUS109</name>
</gene>
<feature type="transmembrane region" description="Helical" evidence="21">
    <location>
        <begin position="561"/>
        <end position="581"/>
    </location>
</feature>
<comment type="subcellular location">
    <subcellularLocation>
        <location evidence="4">Membrane</location>
        <topology evidence="4">Multi-pass membrane protein</topology>
    </subcellularLocation>
</comment>
<evidence type="ECO:0000256" key="19">
    <source>
        <dbReference type="PIRSR" id="PIRSR600183-50"/>
    </source>
</evidence>
<evidence type="ECO:0000256" key="6">
    <source>
        <dbReference type="ARBA" id="ARBA00008357"/>
    </source>
</evidence>
<evidence type="ECO:0000259" key="23">
    <source>
        <dbReference type="Pfam" id="PF03176"/>
    </source>
</evidence>
<evidence type="ECO:0000313" key="28">
    <source>
        <dbReference type="Proteomes" id="UP001152797"/>
    </source>
</evidence>
<evidence type="ECO:0000313" key="26">
    <source>
        <dbReference type="EMBL" id="CAI3971519.1"/>
    </source>
</evidence>
<dbReference type="PANTHER" id="PTHR43295">
    <property type="entry name" value="ARGININE DECARBOXYLASE"/>
    <property type="match status" value="1"/>
</dbReference>
<dbReference type="Pfam" id="PF17944">
    <property type="entry name" value="Arg_decarbox_C"/>
    <property type="match status" value="1"/>
</dbReference>
<dbReference type="InterPro" id="IPR022653">
    <property type="entry name" value="De-COase2_pyr-phos_BS"/>
</dbReference>
<evidence type="ECO:0000256" key="8">
    <source>
        <dbReference type="ARBA" id="ARBA00022692"/>
    </source>
</evidence>
<evidence type="ECO:0000256" key="17">
    <source>
        <dbReference type="ARBA" id="ARBA00023239"/>
    </source>
</evidence>
<dbReference type="InterPro" id="IPR022644">
    <property type="entry name" value="De-COase2_N"/>
</dbReference>
<organism evidence="26">
    <name type="scientific">Cladocopium goreaui</name>
    <dbReference type="NCBI Taxonomy" id="2562237"/>
    <lineage>
        <taxon>Eukaryota</taxon>
        <taxon>Sar</taxon>
        <taxon>Alveolata</taxon>
        <taxon>Dinophyceae</taxon>
        <taxon>Suessiales</taxon>
        <taxon>Symbiodiniaceae</taxon>
        <taxon>Cladocopium</taxon>
    </lineage>
</organism>
<dbReference type="EMBL" id="CAMXCT020000001">
    <property type="protein sequence ID" value="CAL1124894.1"/>
    <property type="molecule type" value="Genomic_DNA"/>
</dbReference>
<dbReference type="InterPro" id="IPR002985">
    <property type="entry name" value="Arg_decrbxlase"/>
</dbReference>
<proteinExistence type="inferred from homology"/>
<dbReference type="InterPro" id="IPR041128">
    <property type="entry name" value="Arg_decarbox_C"/>
</dbReference>
<dbReference type="GO" id="GO:0046872">
    <property type="term" value="F:metal ion binding"/>
    <property type="evidence" value="ECO:0007669"/>
    <property type="project" value="UniProtKB-KW"/>
</dbReference>
<dbReference type="Gene3D" id="2.40.37.10">
    <property type="entry name" value="Lyase, Ornithine Decarboxylase, Chain A, domain 1"/>
    <property type="match status" value="1"/>
</dbReference>
<dbReference type="PROSITE" id="PS00878">
    <property type="entry name" value="ODR_DC_2_1"/>
    <property type="match status" value="1"/>
</dbReference>
<evidence type="ECO:0000256" key="4">
    <source>
        <dbReference type="ARBA" id="ARBA00004141"/>
    </source>
</evidence>
<evidence type="ECO:0000259" key="24">
    <source>
        <dbReference type="Pfam" id="PF17810"/>
    </source>
</evidence>
<evidence type="ECO:0000256" key="1">
    <source>
        <dbReference type="ARBA" id="ARBA00001933"/>
    </source>
</evidence>
<dbReference type="PANTHER" id="PTHR43295:SF9">
    <property type="entry name" value="BIOSYNTHETIC ARGININE DECARBOXYLASE"/>
    <property type="match status" value="1"/>
</dbReference>
<dbReference type="GO" id="GO:0016020">
    <property type="term" value="C:membrane"/>
    <property type="evidence" value="ECO:0007669"/>
    <property type="project" value="UniProtKB-SubCell"/>
</dbReference>
<evidence type="ECO:0000256" key="20">
    <source>
        <dbReference type="RuleBase" id="RU003740"/>
    </source>
</evidence>
<dbReference type="InterPro" id="IPR004869">
    <property type="entry name" value="MMPL_dom"/>
</dbReference>
<feature type="domain" description="Membrane transport protein MMPL" evidence="23">
    <location>
        <begin position="475"/>
        <end position="690"/>
    </location>
</feature>
<evidence type="ECO:0000256" key="18">
    <source>
        <dbReference type="ARBA" id="ARBA00049309"/>
    </source>
</evidence>
<dbReference type="InterPro" id="IPR040634">
    <property type="entry name" value="Arg_decarb_HB"/>
</dbReference>
<keyword evidence="11 20" id="KW-0460">Magnesium</keyword>
<dbReference type="InterPro" id="IPR009006">
    <property type="entry name" value="Ala_racemase/Decarboxylase_C"/>
</dbReference>
<dbReference type="Pfam" id="PF02784">
    <property type="entry name" value="Orn_Arg_deC_N"/>
    <property type="match status" value="1"/>
</dbReference>
<keyword evidence="9" id="KW-0479">Metal-binding</keyword>
<dbReference type="Pfam" id="PF17810">
    <property type="entry name" value="Arg_decarb_HB"/>
    <property type="match status" value="1"/>
</dbReference>
<keyword evidence="28" id="KW-1185">Reference proteome</keyword>
<evidence type="ECO:0000256" key="11">
    <source>
        <dbReference type="ARBA" id="ARBA00022842"/>
    </source>
</evidence>
<evidence type="ECO:0000256" key="15">
    <source>
        <dbReference type="ARBA" id="ARBA00023115"/>
    </source>
</evidence>
<dbReference type="GO" id="GO:0008295">
    <property type="term" value="P:spermidine biosynthetic process"/>
    <property type="evidence" value="ECO:0007669"/>
    <property type="project" value="UniProtKB-KW"/>
</dbReference>
<keyword evidence="12 19" id="KW-0663">Pyridoxal phosphate</keyword>
<dbReference type="EC" id="4.1.1.19" evidence="7 20"/>
<feature type="domain" description="Arginine decarboxylase C-terminal helical" evidence="25">
    <location>
        <begin position="1281"/>
        <end position="1334"/>
    </location>
</feature>
<dbReference type="Gene3D" id="1.10.287.3440">
    <property type="match status" value="1"/>
</dbReference>
<dbReference type="GO" id="GO:0008792">
    <property type="term" value="F:arginine decarboxylase activity"/>
    <property type="evidence" value="ECO:0007669"/>
    <property type="project" value="UniProtKB-EC"/>
</dbReference>
<evidence type="ECO:0000256" key="21">
    <source>
        <dbReference type="SAM" id="Phobius"/>
    </source>
</evidence>
<comment type="caution">
    <text evidence="26">The sequence shown here is derived from an EMBL/GenBank/DDBJ whole genome shotgun (WGS) entry which is preliminary data.</text>
</comment>
<dbReference type="NCBIfam" id="NF003763">
    <property type="entry name" value="PRK05354.1"/>
    <property type="match status" value="1"/>
</dbReference>
<evidence type="ECO:0000256" key="10">
    <source>
        <dbReference type="ARBA" id="ARBA00022793"/>
    </source>
</evidence>
<evidence type="ECO:0000259" key="22">
    <source>
        <dbReference type="Pfam" id="PF02784"/>
    </source>
</evidence>
<evidence type="ECO:0000256" key="7">
    <source>
        <dbReference type="ARBA" id="ARBA00012426"/>
    </source>
</evidence>
<name>A0A9P1BE64_9DINO</name>
<keyword evidence="13 21" id="KW-1133">Transmembrane helix</keyword>
<feature type="domain" description="Orn/DAP/Arg decarboxylase 2 N-terminal" evidence="22">
    <location>
        <begin position="793"/>
        <end position="1047"/>
    </location>
</feature>
<feature type="transmembrane region" description="Helical" evidence="21">
    <location>
        <begin position="333"/>
        <end position="355"/>
    </location>
</feature>
<feature type="active site" description="Proton donor" evidence="19">
    <location>
        <position position="1204"/>
    </location>
</feature>
<evidence type="ECO:0000256" key="2">
    <source>
        <dbReference type="ARBA" id="ARBA00001946"/>
    </source>
</evidence>
<dbReference type="InterPro" id="IPR029066">
    <property type="entry name" value="PLP-binding_barrel"/>
</dbReference>
<feature type="domain" description="Membrane transport protein MMPL" evidence="23">
    <location>
        <begin position="91"/>
        <end position="315"/>
    </location>
</feature>
<dbReference type="SUPFAM" id="SSF82866">
    <property type="entry name" value="Multidrug efflux transporter AcrB transmembrane domain"/>
    <property type="match status" value="2"/>
</dbReference>
<dbReference type="NCBIfam" id="TIGR01273">
    <property type="entry name" value="speA"/>
    <property type="match status" value="1"/>
</dbReference>
<evidence type="ECO:0000259" key="25">
    <source>
        <dbReference type="Pfam" id="PF17944"/>
    </source>
</evidence>
<evidence type="ECO:0000256" key="3">
    <source>
        <dbReference type="ARBA" id="ARBA00002257"/>
    </source>
</evidence>
<dbReference type="PRINTS" id="PR01180">
    <property type="entry name" value="ARGDCRBXLASE"/>
</dbReference>
<dbReference type="OrthoDB" id="3717802at2759"/>
<comment type="cofactor">
    <cofactor evidence="2 20">
        <name>Mg(2+)</name>
        <dbReference type="ChEBI" id="CHEBI:18420"/>
    </cofactor>
</comment>
<feature type="transmembrane region" description="Helical" evidence="21">
    <location>
        <begin position="635"/>
        <end position="652"/>
    </location>
</feature>
<feature type="transmembrane region" description="Helical" evidence="21">
    <location>
        <begin position="536"/>
        <end position="554"/>
    </location>
</feature>
<keyword evidence="16 21" id="KW-0472">Membrane</keyword>
<dbReference type="EMBL" id="CAMXCT030000001">
    <property type="protein sequence ID" value="CAL4758831.1"/>
    <property type="molecule type" value="Genomic_DNA"/>
</dbReference>
<dbReference type="PRINTS" id="PR01179">
    <property type="entry name" value="ODADCRBXLASE"/>
</dbReference>
<dbReference type="GO" id="GO:0006527">
    <property type="term" value="P:L-arginine catabolic process"/>
    <property type="evidence" value="ECO:0007669"/>
    <property type="project" value="InterPro"/>
</dbReference>
<dbReference type="InterPro" id="IPR000183">
    <property type="entry name" value="Orn/DAP/Arg_de-COase"/>
</dbReference>
<sequence length="1339" mass="148427">MFAPDDPILVAYRTSKRIFGGEAIALAAYVDPQLMTPEGMERLTEVTERLAKVDGVNSVMSLNNNPILDSEVILSEQEMSQRFIELMTGFTIGADHETTAVVCFLEPEDKAEVSRDETVDQLRAVIEEYPQGVITGEPAIVVDGFRYLEADSTVLGRASTLLLVLTIILCFRSLRWVIIPLVIVNVTLLITKAILVLGGFRLSMVSSMLWAIVTVIGIGAVVHIIVRFRELRAEGKDTGVSLSVAIATLMVPIIWTCFTDAAGFGSLLWAKVGPIQDFGMMMTIGAILALVSMALLLPGLALFGRFDTDPKQAWGEGGLEFGLNQTVNSIERFPIMVGGSTVVIAGIAIFGITWLEVETDFTKNFRANSPVVKSYEFVEEDLGGAGVWDVLFPIDGELSNKFLDRVRHLEHRLRTEVVVTDENGQDVAGLTKVMSLVDALEPFGNMTASMPAGPLVELLRGAMPTMLNSLLGQDPDTGQQYYRIMLRARERQPSKQKSHIIEEVTRITQEEFPEAQVTGFFVLLTQLINSIVRDQWVTFSIAIVAIGIMMLIAFRSIRLALIALVPNALPILVLTGLMGWAGLRINMGAAMIAAVSMGLSVDSSIHYLTEFLRVRKRGFTVHEALMHAHQTVGRAMVFSTIAIMIGFSALTLSQFIPLVYFGVLVSLALAGGTAGNLIVLPLLLQTIERRLRPAVSWLRAPLMQKDVKPWSIVDATELYEVEGWGKGYFSIHPNGHLLVHPNKDPDQSIDLKQLIDQLQLRGIELPILIRFAEMLNHRIGEIYSAFDQAIRDHQYQGRYTCVYPIKVNQQRPVVEEVLEFGEAHAFGLEAGSKPELLAVMAVASNSTPIICNGFKDAEFIRLAMLAHKIGRNITPVVEKYTELELILRYARELGVRPRIGVRVKLSSQGSGRWKSSGGYRSKFGLTVTEVLRAVEELRKHDMQDCLKMLHFHLGSQITNIRIIKSALDEASRIYCGLVKAGAGLDTLDVGGGLGVDYDGSQTNFESSANYTLQEYANDVIYHVQRVCQDSDVPSPNIVSESGRAIVAYHSALVFGVLGVSGLGESEVPAAVTEETQQPIKDLITTHEQLTQRNALESYHDAQQLQEMSMSLFRTGHLSLAERCQAENLFWGICRKIYRITQEMDFVPEDLTGLGALLADTYFCNFSLFQSIPDSWAIKQLFPVMPIHRLDERPTSRAVLGDITCDSDGKIDQFIDRRDVKRVLPLHSYKKEPYYLGTFLVGAYQEILGDMHNLFGDTNAVHVSIDASGEVELQHVIQGDTVREVLKYVQFDGEALVRQLRKSVEVAVREGRIDLEQSGQLLRDYERGLQGYTYLTGDPE</sequence>
<dbReference type="SUPFAM" id="SSF51419">
    <property type="entry name" value="PLP-binding barrel"/>
    <property type="match status" value="1"/>
</dbReference>
<keyword evidence="17 20" id="KW-0456">Lyase</keyword>
<feature type="transmembrane region" description="Helical" evidence="21">
    <location>
        <begin position="208"/>
        <end position="226"/>
    </location>
</feature>
<evidence type="ECO:0000256" key="5">
    <source>
        <dbReference type="ARBA" id="ARBA00004773"/>
    </source>
</evidence>
<feature type="transmembrane region" description="Helical" evidence="21">
    <location>
        <begin position="658"/>
        <end position="684"/>
    </location>
</feature>
<dbReference type="EMBL" id="CAMXCT010000001">
    <property type="protein sequence ID" value="CAI3971519.1"/>
    <property type="molecule type" value="Genomic_DNA"/>
</dbReference>
<evidence type="ECO:0000256" key="12">
    <source>
        <dbReference type="ARBA" id="ARBA00022898"/>
    </source>
</evidence>
<dbReference type="Gene3D" id="1.20.1640.10">
    <property type="entry name" value="Multidrug efflux transporter AcrB transmembrane domain"/>
    <property type="match status" value="2"/>
</dbReference>
<dbReference type="CDD" id="cd06830">
    <property type="entry name" value="PLPDE_III_ADC"/>
    <property type="match status" value="1"/>
</dbReference>
<comment type="cofactor">
    <cofactor evidence="1 19 20">
        <name>pyridoxal 5'-phosphate</name>
        <dbReference type="ChEBI" id="CHEBI:597326"/>
    </cofactor>
</comment>
<evidence type="ECO:0000313" key="27">
    <source>
        <dbReference type="EMBL" id="CAL4758831.1"/>
    </source>
</evidence>
<comment type="pathway">
    <text evidence="5 20">Amine and polyamine biosynthesis; agmatine biosynthesis; agmatine from L-arginine: step 1/1.</text>
</comment>